<proteinExistence type="inferred from homology"/>
<evidence type="ECO:0000256" key="3">
    <source>
        <dbReference type="ARBA" id="ARBA00022679"/>
    </source>
</evidence>
<dbReference type="GO" id="GO:0016740">
    <property type="term" value="F:transferase activity"/>
    <property type="evidence" value="ECO:0007669"/>
    <property type="project" value="UniProtKB-KW"/>
</dbReference>
<evidence type="ECO:0000256" key="1">
    <source>
        <dbReference type="ARBA" id="ARBA00004141"/>
    </source>
</evidence>
<feature type="transmembrane region" description="Helical" evidence="8">
    <location>
        <begin position="151"/>
        <end position="175"/>
    </location>
</feature>
<keyword evidence="3 10" id="KW-0808">Transferase</keyword>
<feature type="transmembrane region" description="Helical" evidence="8">
    <location>
        <begin position="246"/>
        <end position="267"/>
    </location>
</feature>
<keyword evidence="4 8" id="KW-0812">Transmembrane</keyword>
<sequence length="611" mass="65065">MADEVLRVGMPGRTTHDGGDVTNGRARVSEQTGLSQEDVRVDASGRDRSPGADDRGPGRDDRPGPPIGPAPVEPSPVVPTEHAGPPTGPPFTAGLGPGLGTGLGAGGLPVADDGAFVEPAPTAPGFVRIWEDEGPEQPGSVAVATSWQLKFALAVALSDLATLAVCVLLGAWVGFGEGVGPQSSDPWMLGGAAAVLVTLAIVACRAWDPRTLGQGAEEWSRLIRAFVSAAIVLGLAGLAFERLGVRPWVFGVLPVAGLAAMAGRYMLRRWLHQARKRGRGMLPVLAVGTEQAVRDLVERTRRVPHMGWVVIAACTPTGLGEEGQGHVAGVPVIGDLDDLSSSVGSGRYGVVAVAPTPGWSPKRLHRLAWDLEGTGSELVVDPGLMEVAGPRLHVAPVDGLPLLRLTEPRLSGVPRVFKLMFDRITTAALLLLLLPVFAVIAVIVKLDGGPVFYRQTRVGQRGKTFRMIKFRSMVPDADKLREDLLAGTNDGSGPLFKLRKDPRVTRIGQLLRRYSLDELPQLFNVIGGSMSLVGPRPPLPGEIDAYTDAAKRKFLVRPGMTGLWQVSGRSDLSWEESVRLDLRYVENWSPAMDLVIMWKTVSAVFRGDGAY</sequence>
<dbReference type="NCBIfam" id="TIGR03025">
    <property type="entry name" value="EPS_sugtrans"/>
    <property type="match status" value="1"/>
</dbReference>
<feature type="compositionally biased region" description="Pro residues" evidence="7">
    <location>
        <begin position="64"/>
        <end position="77"/>
    </location>
</feature>
<dbReference type="PANTHER" id="PTHR30576">
    <property type="entry name" value="COLANIC BIOSYNTHESIS UDP-GLUCOSE LIPID CARRIER TRANSFERASE"/>
    <property type="match status" value="1"/>
</dbReference>
<keyword evidence="6 8" id="KW-0472">Membrane</keyword>
<comment type="subcellular location">
    <subcellularLocation>
        <location evidence="1">Membrane</location>
        <topology evidence="1">Multi-pass membrane protein</topology>
    </subcellularLocation>
</comment>
<evidence type="ECO:0000256" key="6">
    <source>
        <dbReference type="ARBA" id="ARBA00023136"/>
    </source>
</evidence>
<dbReference type="Pfam" id="PF02397">
    <property type="entry name" value="Bac_transf"/>
    <property type="match status" value="1"/>
</dbReference>
<dbReference type="EMBL" id="JBHSKG010000014">
    <property type="protein sequence ID" value="MFC5141114.1"/>
    <property type="molecule type" value="Genomic_DNA"/>
</dbReference>
<gene>
    <name evidence="10" type="ORF">ACFPK1_22955</name>
</gene>
<feature type="transmembrane region" description="Helical" evidence="8">
    <location>
        <begin position="187"/>
        <end position="207"/>
    </location>
</feature>
<feature type="transmembrane region" description="Helical" evidence="8">
    <location>
        <begin position="424"/>
        <end position="444"/>
    </location>
</feature>
<keyword evidence="11" id="KW-1185">Reference proteome</keyword>
<feature type="compositionally biased region" description="Basic and acidic residues" evidence="7">
    <location>
        <begin position="37"/>
        <end position="63"/>
    </location>
</feature>
<dbReference type="InterPro" id="IPR003362">
    <property type="entry name" value="Bact_transf"/>
</dbReference>
<evidence type="ECO:0000256" key="4">
    <source>
        <dbReference type="ARBA" id="ARBA00022692"/>
    </source>
</evidence>
<evidence type="ECO:0000313" key="10">
    <source>
        <dbReference type="EMBL" id="MFC5141114.1"/>
    </source>
</evidence>
<feature type="region of interest" description="Disordered" evidence="7">
    <location>
        <begin position="1"/>
        <end position="106"/>
    </location>
</feature>
<dbReference type="Proteomes" id="UP001596175">
    <property type="component" value="Unassembled WGS sequence"/>
</dbReference>
<reference evidence="11" key="1">
    <citation type="journal article" date="2019" name="Int. J. Syst. Evol. Microbiol.">
        <title>The Global Catalogue of Microorganisms (GCM) 10K type strain sequencing project: providing services to taxonomists for standard genome sequencing and annotation.</title>
        <authorList>
            <consortium name="The Broad Institute Genomics Platform"/>
            <consortium name="The Broad Institute Genome Sequencing Center for Infectious Disease"/>
            <person name="Wu L."/>
            <person name="Ma J."/>
        </authorList>
    </citation>
    <scope>NUCLEOTIDE SEQUENCE [LARGE SCALE GENOMIC DNA]</scope>
    <source>
        <strain evidence="11">XZYJ18</strain>
    </source>
</reference>
<comment type="caution">
    <text evidence="10">The sequence shown here is derived from an EMBL/GenBank/DDBJ whole genome shotgun (WGS) entry which is preliminary data.</text>
</comment>
<accession>A0ABV9ZL08</accession>
<dbReference type="RefSeq" id="WP_378023276.1">
    <property type="nucleotide sequence ID" value="NZ_JBHSKG010000014.1"/>
</dbReference>
<protein>
    <submittedName>
        <fullName evidence="10">Sugar transferase</fullName>
        <ecNumber evidence="10">2.7.8.-</ecNumber>
    </submittedName>
</protein>
<dbReference type="InterPro" id="IPR017475">
    <property type="entry name" value="EPS_sugar_tfrase"/>
</dbReference>
<dbReference type="EC" id="2.7.8.-" evidence="10"/>
<name>A0ABV9ZL08_9PSEU</name>
<organism evidence="10 11">
    <name type="scientific">Actinomycetospora rhizophila</name>
    <dbReference type="NCBI Taxonomy" id="1416876"/>
    <lineage>
        <taxon>Bacteria</taxon>
        <taxon>Bacillati</taxon>
        <taxon>Actinomycetota</taxon>
        <taxon>Actinomycetes</taxon>
        <taxon>Pseudonocardiales</taxon>
        <taxon>Pseudonocardiaceae</taxon>
        <taxon>Actinomycetospora</taxon>
    </lineage>
</organism>
<dbReference type="PANTHER" id="PTHR30576:SF10">
    <property type="entry name" value="SLL5057 PROTEIN"/>
    <property type="match status" value="1"/>
</dbReference>
<evidence type="ECO:0000256" key="2">
    <source>
        <dbReference type="ARBA" id="ARBA00006464"/>
    </source>
</evidence>
<feature type="transmembrane region" description="Helical" evidence="8">
    <location>
        <begin position="219"/>
        <end position="240"/>
    </location>
</feature>
<evidence type="ECO:0000256" key="5">
    <source>
        <dbReference type="ARBA" id="ARBA00022989"/>
    </source>
</evidence>
<feature type="domain" description="Bacterial sugar transferase" evidence="9">
    <location>
        <begin position="418"/>
        <end position="605"/>
    </location>
</feature>
<keyword evidence="5 8" id="KW-1133">Transmembrane helix</keyword>
<evidence type="ECO:0000313" key="11">
    <source>
        <dbReference type="Proteomes" id="UP001596175"/>
    </source>
</evidence>
<evidence type="ECO:0000256" key="7">
    <source>
        <dbReference type="SAM" id="MobiDB-lite"/>
    </source>
</evidence>
<evidence type="ECO:0000256" key="8">
    <source>
        <dbReference type="SAM" id="Phobius"/>
    </source>
</evidence>
<comment type="similarity">
    <text evidence="2">Belongs to the bacterial sugar transferase family.</text>
</comment>
<feature type="compositionally biased region" description="Gly residues" evidence="7">
    <location>
        <begin position="95"/>
        <end position="106"/>
    </location>
</feature>
<evidence type="ECO:0000259" key="9">
    <source>
        <dbReference type="Pfam" id="PF02397"/>
    </source>
</evidence>